<accession>A0ABQ9ZRA8</accession>
<sequence length="84" mass="10001">MPEPRKAAGFHYAVDRQVFLHREWNQQSSASRWEMFIFYQMNGFLIASRNAGMVSFFNVHLGLLVLDPWLLFCHRHLHEKPLID</sequence>
<organism evidence="1 2">
    <name type="scientific">Daphnia magna</name>
    <dbReference type="NCBI Taxonomy" id="35525"/>
    <lineage>
        <taxon>Eukaryota</taxon>
        <taxon>Metazoa</taxon>
        <taxon>Ecdysozoa</taxon>
        <taxon>Arthropoda</taxon>
        <taxon>Crustacea</taxon>
        <taxon>Branchiopoda</taxon>
        <taxon>Diplostraca</taxon>
        <taxon>Cladocera</taxon>
        <taxon>Anomopoda</taxon>
        <taxon>Daphniidae</taxon>
        <taxon>Daphnia</taxon>
    </lineage>
</organism>
<proteinExistence type="predicted"/>
<evidence type="ECO:0000313" key="2">
    <source>
        <dbReference type="Proteomes" id="UP001234178"/>
    </source>
</evidence>
<gene>
    <name evidence="1" type="ORF">OUZ56_030446</name>
</gene>
<dbReference type="EMBL" id="JAOYFB010000005">
    <property type="protein sequence ID" value="KAK4015467.1"/>
    <property type="molecule type" value="Genomic_DNA"/>
</dbReference>
<evidence type="ECO:0000313" key="1">
    <source>
        <dbReference type="EMBL" id="KAK4015467.1"/>
    </source>
</evidence>
<keyword evidence="2" id="KW-1185">Reference proteome</keyword>
<reference evidence="1 2" key="1">
    <citation type="journal article" date="2023" name="Nucleic Acids Res.">
        <title>The hologenome of Daphnia magna reveals possible DNA methylation and microbiome-mediated evolution of the host genome.</title>
        <authorList>
            <person name="Chaturvedi A."/>
            <person name="Li X."/>
            <person name="Dhandapani V."/>
            <person name="Marshall H."/>
            <person name="Kissane S."/>
            <person name="Cuenca-Cambronero M."/>
            <person name="Asole G."/>
            <person name="Calvet F."/>
            <person name="Ruiz-Romero M."/>
            <person name="Marangio P."/>
            <person name="Guigo R."/>
            <person name="Rago D."/>
            <person name="Mirbahai L."/>
            <person name="Eastwood N."/>
            <person name="Colbourne J.K."/>
            <person name="Zhou J."/>
            <person name="Mallon E."/>
            <person name="Orsini L."/>
        </authorList>
    </citation>
    <scope>NUCLEOTIDE SEQUENCE [LARGE SCALE GENOMIC DNA]</scope>
    <source>
        <strain evidence="1">LRV0_1</strain>
    </source>
</reference>
<name>A0ABQ9ZRA8_9CRUS</name>
<comment type="caution">
    <text evidence="1">The sequence shown here is derived from an EMBL/GenBank/DDBJ whole genome shotgun (WGS) entry which is preliminary data.</text>
</comment>
<dbReference type="Proteomes" id="UP001234178">
    <property type="component" value="Unassembled WGS sequence"/>
</dbReference>
<protein>
    <submittedName>
        <fullName evidence="1">Uncharacterized protein</fullName>
    </submittedName>
</protein>